<dbReference type="AlphaFoldDB" id="A0A221MER6"/>
<protein>
    <recommendedName>
        <fullName evidence="3">CsbD-like domain-containing protein</fullName>
    </recommendedName>
</protein>
<dbReference type="Proteomes" id="UP000204391">
    <property type="component" value="Chromosome"/>
</dbReference>
<dbReference type="Gene3D" id="1.10.1470.10">
    <property type="entry name" value="YjbJ"/>
    <property type="match status" value="1"/>
</dbReference>
<comment type="similarity">
    <text evidence="1">Belongs to the UPF0337 (CsbD) family.</text>
</comment>
<accession>A0A221MER6</accession>
<gene>
    <name evidence="4" type="ORF">CFK40_14610</name>
</gene>
<dbReference type="Pfam" id="PF05532">
    <property type="entry name" value="CsbD"/>
    <property type="match status" value="1"/>
</dbReference>
<dbReference type="SUPFAM" id="SSF69047">
    <property type="entry name" value="Hypothetical protein YjbJ"/>
    <property type="match status" value="1"/>
</dbReference>
<feature type="domain" description="CsbD-like" evidence="3">
    <location>
        <begin position="8"/>
        <end position="59"/>
    </location>
</feature>
<dbReference type="InterPro" id="IPR036629">
    <property type="entry name" value="YjbJ_sf"/>
</dbReference>
<dbReference type="InterPro" id="IPR008462">
    <property type="entry name" value="CsbD"/>
</dbReference>
<evidence type="ECO:0000313" key="5">
    <source>
        <dbReference type="Proteomes" id="UP000204391"/>
    </source>
</evidence>
<evidence type="ECO:0000256" key="2">
    <source>
        <dbReference type="SAM" id="MobiDB-lite"/>
    </source>
</evidence>
<reference evidence="4 5" key="1">
    <citation type="journal article" date="2003" name="Int. J. Syst. Evol. Microbiol.">
        <title>Virgibacillus carmonensis sp. nov., Virgibacillus necropolis sp. nov. and Virgibacillus picturae sp. nov., three novel species isolated from deteriorated mural paintings, transfer of the species of the genus salibacillus to Virgibacillus, as Virgibacillus marismortui comb. nov. and Virgibacillus salexigens comb. nov., and emended description of the genus Virgibacillus.</title>
        <authorList>
            <person name="Heyrman J."/>
            <person name="Logan N.A."/>
            <person name="Busse H.J."/>
            <person name="Balcaen A."/>
            <person name="Lebbe L."/>
            <person name="Rodriguez-Diaz M."/>
            <person name="Swings J."/>
            <person name="De Vos P."/>
        </authorList>
    </citation>
    <scope>NUCLEOTIDE SEQUENCE [LARGE SCALE GENOMIC DNA]</scope>
    <source>
        <strain evidence="4 5">LMG 19488</strain>
    </source>
</reference>
<dbReference type="OrthoDB" id="2941817at2"/>
<evidence type="ECO:0000313" key="4">
    <source>
        <dbReference type="EMBL" id="ASN06163.1"/>
    </source>
</evidence>
<proteinExistence type="inferred from homology"/>
<name>A0A221MER6_9BACI</name>
<feature type="region of interest" description="Disordered" evidence="2">
    <location>
        <begin position="1"/>
        <end position="66"/>
    </location>
</feature>
<organism evidence="4 5">
    <name type="scientific">Virgibacillus necropolis</name>
    <dbReference type="NCBI Taxonomy" id="163877"/>
    <lineage>
        <taxon>Bacteria</taxon>
        <taxon>Bacillati</taxon>
        <taxon>Bacillota</taxon>
        <taxon>Bacilli</taxon>
        <taxon>Bacillales</taxon>
        <taxon>Bacillaceae</taxon>
        <taxon>Virgibacillus</taxon>
    </lineage>
</organism>
<sequence length="66" mass="7493">MANDGYKDKAKGFGNKVKGEAKEQWGNITNDNNRKSEGKFDKVRGEAQNEVGETKEKFSNRNENKK</sequence>
<evidence type="ECO:0000256" key="1">
    <source>
        <dbReference type="ARBA" id="ARBA00009129"/>
    </source>
</evidence>
<dbReference type="EMBL" id="CP022437">
    <property type="protein sequence ID" value="ASN06163.1"/>
    <property type="molecule type" value="Genomic_DNA"/>
</dbReference>
<dbReference type="KEGG" id="vne:CFK40_14610"/>
<keyword evidence="5" id="KW-1185">Reference proteome</keyword>
<dbReference type="RefSeq" id="WP_089533067.1">
    <property type="nucleotide sequence ID" value="NZ_CP022437.1"/>
</dbReference>
<feature type="compositionally biased region" description="Basic and acidic residues" evidence="2">
    <location>
        <begin position="1"/>
        <end position="23"/>
    </location>
</feature>
<feature type="compositionally biased region" description="Basic and acidic residues" evidence="2">
    <location>
        <begin position="32"/>
        <end position="66"/>
    </location>
</feature>
<evidence type="ECO:0000259" key="3">
    <source>
        <dbReference type="Pfam" id="PF05532"/>
    </source>
</evidence>